<dbReference type="EMBL" id="MEWS01000004">
    <property type="protein sequence ID" value="OGC82930.1"/>
    <property type="molecule type" value="Genomic_DNA"/>
</dbReference>
<evidence type="ECO:0000256" key="1">
    <source>
        <dbReference type="ARBA" id="ARBA00006540"/>
    </source>
</evidence>
<evidence type="ECO:0000256" key="2">
    <source>
        <dbReference type="ARBA" id="ARBA00022730"/>
    </source>
</evidence>
<dbReference type="NCBIfam" id="TIGR03625">
    <property type="entry name" value="L3_bact"/>
    <property type="match status" value="1"/>
</dbReference>
<dbReference type="InterPro" id="IPR019927">
    <property type="entry name" value="Ribosomal_uL3_bac/org-type"/>
</dbReference>
<evidence type="ECO:0000313" key="7">
    <source>
        <dbReference type="EMBL" id="OGC82930.1"/>
    </source>
</evidence>
<keyword evidence="4 7" id="KW-0689">Ribosomal protein</keyword>
<keyword evidence="5" id="KW-0687">Ribonucleoprotein</keyword>
<dbReference type="PANTHER" id="PTHR11229">
    <property type="entry name" value="50S RIBOSOMAL PROTEIN L3"/>
    <property type="match status" value="1"/>
</dbReference>
<evidence type="ECO:0000256" key="6">
    <source>
        <dbReference type="NCBIfam" id="TIGR03625"/>
    </source>
</evidence>
<accession>A0A1F4XMR7</accession>
<dbReference type="InterPro" id="IPR009000">
    <property type="entry name" value="Transl_B-barrel_sf"/>
</dbReference>
<dbReference type="SUPFAM" id="SSF50447">
    <property type="entry name" value="Translation proteins"/>
    <property type="match status" value="1"/>
</dbReference>
<name>A0A1F4XMR7_9BACT</name>
<dbReference type="Gene3D" id="2.40.30.10">
    <property type="entry name" value="Translation factors"/>
    <property type="match status" value="1"/>
</dbReference>
<dbReference type="FunFam" id="2.40.30.10:FF:000004">
    <property type="entry name" value="50S ribosomal protein L3"/>
    <property type="match status" value="1"/>
</dbReference>
<dbReference type="GO" id="GO:0022625">
    <property type="term" value="C:cytosolic large ribosomal subunit"/>
    <property type="evidence" value="ECO:0007669"/>
    <property type="project" value="TreeGrafter"/>
</dbReference>
<comment type="similarity">
    <text evidence="1">Belongs to the universal ribosomal protein uL3 family.</text>
</comment>
<dbReference type="Proteomes" id="UP000177521">
    <property type="component" value="Unassembled WGS sequence"/>
</dbReference>
<dbReference type="GO" id="GO:0003735">
    <property type="term" value="F:structural constituent of ribosome"/>
    <property type="evidence" value="ECO:0007669"/>
    <property type="project" value="UniProtKB-UniRule"/>
</dbReference>
<evidence type="ECO:0000313" key="8">
    <source>
        <dbReference type="Proteomes" id="UP000177521"/>
    </source>
</evidence>
<reference evidence="7 8" key="1">
    <citation type="journal article" date="2016" name="Nat. Commun.">
        <title>Thousands of microbial genomes shed light on interconnected biogeochemical processes in an aquifer system.</title>
        <authorList>
            <person name="Anantharaman K."/>
            <person name="Brown C.T."/>
            <person name="Hug L.A."/>
            <person name="Sharon I."/>
            <person name="Castelle C.J."/>
            <person name="Probst A.J."/>
            <person name="Thomas B.C."/>
            <person name="Singh A."/>
            <person name="Wilkins M.J."/>
            <person name="Karaoz U."/>
            <person name="Brodie E.L."/>
            <person name="Williams K.H."/>
            <person name="Hubbard S.S."/>
            <person name="Banfield J.F."/>
        </authorList>
    </citation>
    <scope>NUCLEOTIDE SEQUENCE [LARGE SCALE GENOMIC DNA]</scope>
</reference>
<gene>
    <name evidence="7" type="ORF">A2788_00885</name>
</gene>
<keyword evidence="3" id="KW-0694">RNA-binding</keyword>
<comment type="caution">
    <text evidence="7">The sequence shown here is derived from an EMBL/GenBank/DDBJ whole genome shotgun (WGS) entry which is preliminary data.</text>
</comment>
<organism evidence="7 8">
    <name type="scientific">Candidatus Abawacabacteria bacterium RIFCSPHIGHO2_01_FULL_46_8</name>
    <dbReference type="NCBI Taxonomy" id="1817815"/>
    <lineage>
        <taxon>Bacteria</taxon>
        <taxon>Candidatus Abawacaibacteriota</taxon>
    </lineage>
</organism>
<dbReference type="InterPro" id="IPR000597">
    <property type="entry name" value="Ribosomal_uL3"/>
</dbReference>
<dbReference type="GO" id="GO:0006412">
    <property type="term" value="P:translation"/>
    <property type="evidence" value="ECO:0007669"/>
    <property type="project" value="UniProtKB-UniRule"/>
</dbReference>
<dbReference type="PANTHER" id="PTHR11229:SF16">
    <property type="entry name" value="LARGE RIBOSOMAL SUBUNIT PROTEIN UL3C"/>
    <property type="match status" value="1"/>
</dbReference>
<keyword evidence="2" id="KW-0699">rRNA-binding</keyword>
<evidence type="ECO:0000256" key="4">
    <source>
        <dbReference type="ARBA" id="ARBA00022980"/>
    </source>
</evidence>
<dbReference type="AlphaFoldDB" id="A0A1F4XMR7"/>
<proteinExistence type="inferred from homology"/>
<sequence length="195" mass="20761">MAGLVGTKVGMTRVITENGAIIPVTLVNLAADNVVLRLLGAEGKQKIEVGALPYKRPSKNKQYRCVTSFALQAGEEFKPGDKLGLNLVQVGDKVTVKGVTKGKGFQGVMKRHNFAGLPRSHGHPKDRVPGAIGCRSTPGRVYKGLRMAGHMGSDNITLKNVEIVRIDDSNKLIALKGPLPGSNGSKLKLAFAVKK</sequence>
<evidence type="ECO:0000256" key="5">
    <source>
        <dbReference type="ARBA" id="ARBA00023274"/>
    </source>
</evidence>
<protein>
    <recommendedName>
        <fullName evidence="6">50S ribosomal protein L3</fullName>
    </recommendedName>
</protein>
<dbReference type="Pfam" id="PF00297">
    <property type="entry name" value="Ribosomal_L3"/>
    <property type="match status" value="1"/>
</dbReference>
<dbReference type="GO" id="GO:0019843">
    <property type="term" value="F:rRNA binding"/>
    <property type="evidence" value="ECO:0007669"/>
    <property type="project" value="UniProtKB-KW"/>
</dbReference>
<evidence type="ECO:0000256" key="3">
    <source>
        <dbReference type="ARBA" id="ARBA00022884"/>
    </source>
</evidence>